<gene>
    <name evidence="9" type="ORF">FPE_LOCUS11058</name>
</gene>
<dbReference type="InterPro" id="IPR034197">
    <property type="entry name" value="Peptidases_S8_3"/>
</dbReference>
<dbReference type="Gene3D" id="3.40.50.200">
    <property type="entry name" value="Peptidase S8/S53 domain"/>
    <property type="match status" value="1"/>
</dbReference>
<dbReference type="GO" id="GO:0006508">
    <property type="term" value="P:proteolysis"/>
    <property type="evidence" value="ECO:0007669"/>
    <property type="project" value="UniProtKB-KW"/>
</dbReference>
<dbReference type="PROSITE" id="PS51892">
    <property type="entry name" value="SUBTILASE"/>
    <property type="match status" value="1"/>
</dbReference>
<sequence>MPKTFSSHRNWYLTTLASISNSVETSIDSVSSSKLVYAYTNVISGFSATLSHAELESLRNFPGYVSSVKDTSAIVDTTHSYQFLGLNSNQGAWPESDYGKDVIIGVVDTGVWPESESFRDDGMTDIPSRWKGECESGTQFNSSLCNKKLIGARYFNKGLLANYPNLTITMNSARDTDGHGTHTSSTAGGNYVEAASFFGYASGTSRGIAPKARIAMYKALWDEGVYLSDILAAIDQAIMDGVDVLSLSLGIDGLPLYADPVAIATFAAVEKGIFVSASSGNEGPYIGTLHNGSPWVLNVAAGTIVRQFEASLTLGNGISVTGLSLYPGNFSSSDVFPIVFVDCKNEKELKKIGDKIAVCLDSNDKLTEQLYNVGNAKVIGGFFITNNTDLEFFTESRFPAAFFNLEEGQNILDYIKKESDPKASIKFEQTRLGIKSAPKVASYSSRGPSPIDDSKDNINLGDGSQEISGYLVSLSSWIHFELLIKDFGF</sequence>
<dbReference type="InterPro" id="IPR010259">
    <property type="entry name" value="S8pro/Inhibitor_I9"/>
</dbReference>
<keyword evidence="3" id="KW-0732">Signal</keyword>
<protein>
    <submittedName>
        <fullName evidence="9">Uncharacterized protein</fullName>
    </submittedName>
</protein>
<dbReference type="InterPro" id="IPR015500">
    <property type="entry name" value="Peptidase_S8_subtilisin-rel"/>
</dbReference>
<dbReference type="Proteomes" id="UP000834106">
    <property type="component" value="Chromosome 6"/>
</dbReference>
<evidence type="ECO:0000256" key="1">
    <source>
        <dbReference type="ARBA" id="ARBA00011073"/>
    </source>
</evidence>
<dbReference type="AlphaFoldDB" id="A0AAD1Z649"/>
<evidence type="ECO:0000256" key="6">
    <source>
        <dbReference type="PROSITE-ProRule" id="PRU01240"/>
    </source>
</evidence>
<evidence type="ECO:0000313" key="10">
    <source>
        <dbReference type="Proteomes" id="UP000834106"/>
    </source>
</evidence>
<dbReference type="Pfam" id="PF05922">
    <property type="entry name" value="Inhibitor_I9"/>
    <property type="match status" value="1"/>
</dbReference>
<dbReference type="CDD" id="cd04852">
    <property type="entry name" value="Peptidases_S8_3"/>
    <property type="match status" value="1"/>
</dbReference>
<evidence type="ECO:0000256" key="4">
    <source>
        <dbReference type="ARBA" id="ARBA00022801"/>
    </source>
</evidence>
<accession>A0AAD1Z649</accession>
<keyword evidence="2" id="KW-0645">Protease</keyword>
<evidence type="ECO:0000256" key="2">
    <source>
        <dbReference type="ARBA" id="ARBA00022670"/>
    </source>
</evidence>
<dbReference type="InterPro" id="IPR045051">
    <property type="entry name" value="SBT"/>
</dbReference>
<organism evidence="9 10">
    <name type="scientific">Fraxinus pennsylvanica</name>
    <dbReference type="NCBI Taxonomy" id="56036"/>
    <lineage>
        <taxon>Eukaryota</taxon>
        <taxon>Viridiplantae</taxon>
        <taxon>Streptophyta</taxon>
        <taxon>Embryophyta</taxon>
        <taxon>Tracheophyta</taxon>
        <taxon>Spermatophyta</taxon>
        <taxon>Magnoliopsida</taxon>
        <taxon>eudicotyledons</taxon>
        <taxon>Gunneridae</taxon>
        <taxon>Pentapetalae</taxon>
        <taxon>asterids</taxon>
        <taxon>lamiids</taxon>
        <taxon>Lamiales</taxon>
        <taxon>Oleaceae</taxon>
        <taxon>Oleeae</taxon>
        <taxon>Fraxinus</taxon>
    </lineage>
</organism>
<proteinExistence type="inferred from homology"/>
<keyword evidence="4" id="KW-0378">Hydrolase</keyword>
<reference evidence="9" key="1">
    <citation type="submission" date="2023-05" db="EMBL/GenBank/DDBJ databases">
        <authorList>
            <person name="Huff M."/>
        </authorList>
    </citation>
    <scope>NUCLEOTIDE SEQUENCE</scope>
</reference>
<keyword evidence="10" id="KW-1185">Reference proteome</keyword>
<dbReference type="InterPro" id="IPR036852">
    <property type="entry name" value="Peptidase_S8/S53_dom_sf"/>
</dbReference>
<feature type="domain" description="Inhibitor I9" evidence="8">
    <location>
        <begin position="2"/>
        <end position="71"/>
    </location>
</feature>
<evidence type="ECO:0000256" key="5">
    <source>
        <dbReference type="ARBA" id="ARBA00022825"/>
    </source>
</evidence>
<name>A0AAD1Z649_9LAMI</name>
<dbReference type="PANTHER" id="PTHR10795">
    <property type="entry name" value="PROPROTEIN CONVERTASE SUBTILISIN/KEXIN"/>
    <property type="match status" value="1"/>
</dbReference>
<comment type="similarity">
    <text evidence="1 6">Belongs to the peptidase S8 family.</text>
</comment>
<dbReference type="CDD" id="cd02120">
    <property type="entry name" value="PA_subtilisin_like"/>
    <property type="match status" value="1"/>
</dbReference>
<evidence type="ECO:0000259" key="8">
    <source>
        <dbReference type="Pfam" id="PF05922"/>
    </source>
</evidence>
<dbReference type="Gene3D" id="3.30.70.80">
    <property type="entry name" value="Peptidase S8 propeptide/proteinase inhibitor I9"/>
    <property type="match status" value="1"/>
</dbReference>
<dbReference type="EMBL" id="OU503041">
    <property type="protein sequence ID" value="CAI9763628.1"/>
    <property type="molecule type" value="Genomic_DNA"/>
</dbReference>
<dbReference type="Pfam" id="PF00082">
    <property type="entry name" value="Peptidase_S8"/>
    <property type="match status" value="1"/>
</dbReference>
<dbReference type="GO" id="GO:0004252">
    <property type="term" value="F:serine-type endopeptidase activity"/>
    <property type="evidence" value="ECO:0007669"/>
    <property type="project" value="InterPro"/>
</dbReference>
<keyword evidence="5" id="KW-0720">Serine protease</keyword>
<dbReference type="SUPFAM" id="SSF52743">
    <property type="entry name" value="Subtilisin-like"/>
    <property type="match status" value="1"/>
</dbReference>
<comment type="caution">
    <text evidence="6">Lacks conserved residue(s) required for the propagation of feature annotation.</text>
</comment>
<feature type="domain" description="Peptidase S8/S53" evidence="7">
    <location>
        <begin position="99"/>
        <end position="450"/>
    </location>
</feature>
<dbReference type="PRINTS" id="PR00723">
    <property type="entry name" value="SUBTILISIN"/>
</dbReference>
<evidence type="ECO:0000256" key="3">
    <source>
        <dbReference type="ARBA" id="ARBA00022729"/>
    </source>
</evidence>
<dbReference type="InterPro" id="IPR037045">
    <property type="entry name" value="S8pro/Inhibitor_I9_sf"/>
</dbReference>
<evidence type="ECO:0000259" key="7">
    <source>
        <dbReference type="Pfam" id="PF00082"/>
    </source>
</evidence>
<dbReference type="InterPro" id="IPR000209">
    <property type="entry name" value="Peptidase_S8/S53_dom"/>
</dbReference>
<evidence type="ECO:0000313" key="9">
    <source>
        <dbReference type="EMBL" id="CAI9763628.1"/>
    </source>
</evidence>